<evidence type="ECO:0000256" key="1">
    <source>
        <dbReference type="ARBA" id="ARBA00004479"/>
    </source>
</evidence>
<comment type="caution">
    <text evidence="9">The sequence shown here is derived from an EMBL/GenBank/DDBJ whole genome shotgun (WGS) entry which is preliminary data.</text>
</comment>
<dbReference type="SMART" id="SM00409">
    <property type="entry name" value="IG"/>
    <property type="match status" value="1"/>
</dbReference>
<feature type="chain" id="PRO_5012605342" description="Ig-like domain-containing protein" evidence="7">
    <location>
        <begin position="18"/>
        <end position="427"/>
    </location>
</feature>
<dbReference type="STRING" id="282301.A0A267DY47"/>
<dbReference type="PANTHER" id="PTHR11640">
    <property type="entry name" value="NEPHRIN"/>
    <property type="match status" value="1"/>
</dbReference>
<dbReference type="PROSITE" id="PS50835">
    <property type="entry name" value="IG_LIKE"/>
    <property type="match status" value="2"/>
</dbReference>
<evidence type="ECO:0000256" key="3">
    <source>
        <dbReference type="ARBA" id="ARBA00023157"/>
    </source>
</evidence>
<keyword evidence="2" id="KW-0472">Membrane</keyword>
<keyword evidence="4" id="KW-0325">Glycoprotein</keyword>
<comment type="subcellular location">
    <subcellularLocation>
        <location evidence="1">Membrane</location>
        <topology evidence="1">Single-pass type I membrane protein</topology>
    </subcellularLocation>
</comment>
<evidence type="ECO:0000256" key="2">
    <source>
        <dbReference type="ARBA" id="ARBA00023136"/>
    </source>
</evidence>
<feature type="compositionally biased region" description="Polar residues" evidence="6">
    <location>
        <begin position="374"/>
        <end position="390"/>
    </location>
</feature>
<name>A0A267DY47_9PLAT</name>
<dbReference type="PANTHER" id="PTHR11640:SF31">
    <property type="entry name" value="IRREGULAR CHIASM C-ROUGHEST PROTEIN-RELATED"/>
    <property type="match status" value="1"/>
</dbReference>
<dbReference type="GO" id="GO:0098609">
    <property type="term" value="P:cell-cell adhesion"/>
    <property type="evidence" value="ECO:0007669"/>
    <property type="project" value="TreeGrafter"/>
</dbReference>
<keyword evidence="3" id="KW-1015">Disulfide bond</keyword>
<dbReference type="InterPro" id="IPR051275">
    <property type="entry name" value="Cell_adhesion_signaling"/>
</dbReference>
<dbReference type="AlphaFoldDB" id="A0A267DY47"/>
<protein>
    <recommendedName>
        <fullName evidence="8">Ig-like domain-containing protein</fullName>
    </recommendedName>
</protein>
<evidence type="ECO:0000256" key="6">
    <source>
        <dbReference type="SAM" id="MobiDB-lite"/>
    </source>
</evidence>
<keyword evidence="10" id="KW-1185">Reference proteome</keyword>
<feature type="domain" description="Ig-like" evidence="8">
    <location>
        <begin position="231"/>
        <end position="317"/>
    </location>
</feature>
<keyword evidence="7" id="KW-0732">Signal</keyword>
<keyword evidence="5" id="KW-0393">Immunoglobulin domain</keyword>
<sequence>MLPLLLAMLILGPPASAQVSISGQFDPAGAKQAAGRSVSFTCQVTNKQPLLSVRLTCPLAKVGTICFENCNRICADPSLCAEEPRLLRVTCSKSSAGSVQTFAYRLDMLDTGFSGDWGCKHVTYESTPRSLTVYPSPAIDSLDFTAATVVESQSTAALCVAQPTVGSLRFSWTRRDGLSIPHSSSGPNATASRLTIASAQRTDDAVYVCTVENEVGVSASREAGLTVNYPPSSVRLSSSLSSPLQAGVSVTFACQVGGGRPEPLRRFYRERLGQSREELPAATVTLEAADNAAKFYCKAESVGIIGTEVWSSPIAFSVSFPPSGLELLQQPPGPATDGGPAKQFSCSATSSSNPPSSAAWYSISPLGLQEQISDSRVSVSQTDGPNSPSSCRAGWTSPPAATSTASNSAASCCTTRARSAAKTSPWR</sequence>
<reference evidence="9 10" key="1">
    <citation type="submission" date="2017-06" db="EMBL/GenBank/DDBJ databases">
        <title>A platform for efficient transgenesis in Macrostomum lignano, a flatworm model organism for stem cell research.</title>
        <authorList>
            <person name="Berezikov E."/>
        </authorList>
    </citation>
    <scope>NUCLEOTIDE SEQUENCE [LARGE SCALE GENOMIC DNA]</scope>
    <source>
        <strain evidence="9">DV1</strain>
        <tissue evidence="9">Whole organism</tissue>
    </source>
</reference>
<feature type="compositionally biased region" description="Low complexity" evidence="6">
    <location>
        <begin position="345"/>
        <end position="354"/>
    </location>
</feature>
<dbReference type="InterPro" id="IPR003598">
    <property type="entry name" value="Ig_sub2"/>
</dbReference>
<evidence type="ECO:0000256" key="5">
    <source>
        <dbReference type="ARBA" id="ARBA00023319"/>
    </source>
</evidence>
<dbReference type="Gene3D" id="2.60.40.10">
    <property type="entry name" value="Immunoglobulins"/>
    <property type="match status" value="1"/>
</dbReference>
<evidence type="ECO:0000313" key="10">
    <source>
        <dbReference type="Proteomes" id="UP000215902"/>
    </source>
</evidence>
<dbReference type="SMART" id="SM00408">
    <property type="entry name" value="IGc2"/>
    <property type="match status" value="1"/>
</dbReference>
<dbReference type="InterPro" id="IPR003599">
    <property type="entry name" value="Ig_sub"/>
</dbReference>
<proteinExistence type="predicted"/>
<dbReference type="GO" id="GO:0005911">
    <property type="term" value="C:cell-cell junction"/>
    <property type="evidence" value="ECO:0007669"/>
    <property type="project" value="TreeGrafter"/>
</dbReference>
<organism evidence="9 10">
    <name type="scientific">Macrostomum lignano</name>
    <dbReference type="NCBI Taxonomy" id="282301"/>
    <lineage>
        <taxon>Eukaryota</taxon>
        <taxon>Metazoa</taxon>
        <taxon>Spiralia</taxon>
        <taxon>Lophotrochozoa</taxon>
        <taxon>Platyhelminthes</taxon>
        <taxon>Rhabditophora</taxon>
        <taxon>Macrostomorpha</taxon>
        <taxon>Macrostomida</taxon>
        <taxon>Macrostomidae</taxon>
        <taxon>Macrostomum</taxon>
    </lineage>
</organism>
<evidence type="ECO:0000259" key="8">
    <source>
        <dbReference type="PROSITE" id="PS50835"/>
    </source>
</evidence>
<dbReference type="SUPFAM" id="SSF48726">
    <property type="entry name" value="Immunoglobulin"/>
    <property type="match status" value="2"/>
</dbReference>
<dbReference type="GO" id="GO:0005886">
    <property type="term" value="C:plasma membrane"/>
    <property type="evidence" value="ECO:0007669"/>
    <property type="project" value="TreeGrafter"/>
</dbReference>
<evidence type="ECO:0000256" key="4">
    <source>
        <dbReference type="ARBA" id="ARBA00023180"/>
    </source>
</evidence>
<feature type="region of interest" description="Disordered" evidence="6">
    <location>
        <begin position="327"/>
        <end position="354"/>
    </location>
</feature>
<feature type="region of interest" description="Disordered" evidence="6">
    <location>
        <begin position="374"/>
        <end position="427"/>
    </location>
</feature>
<dbReference type="InterPro" id="IPR013783">
    <property type="entry name" value="Ig-like_fold"/>
</dbReference>
<evidence type="ECO:0000313" key="9">
    <source>
        <dbReference type="EMBL" id="PAA54230.1"/>
    </source>
</evidence>
<accession>A0A267DY47</accession>
<feature type="compositionally biased region" description="Low complexity" evidence="6">
    <location>
        <begin position="396"/>
        <end position="415"/>
    </location>
</feature>
<gene>
    <name evidence="9" type="ORF">BOX15_Mlig006319g3</name>
</gene>
<dbReference type="Proteomes" id="UP000215902">
    <property type="component" value="Unassembled WGS sequence"/>
</dbReference>
<dbReference type="InterPro" id="IPR036179">
    <property type="entry name" value="Ig-like_dom_sf"/>
</dbReference>
<dbReference type="InterPro" id="IPR007110">
    <property type="entry name" value="Ig-like_dom"/>
</dbReference>
<feature type="domain" description="Ig-like" evidence="8">
    <location>
        <begin position="137"/>
        <end position="226"/>
    </location>
</feature>
<dbReference type="EMBL" id="NIVC01002948">
    <property type="protein sequence ID" value="PAA54230.1"/>
    <property type="molecule type" value="Genomic_DNA"/>
</dbReference>
<evidence type="ECO:0000256" key="7">
    <source>
        <dbReference type="SAM" id="SignalP"/>
    </source>
</evidence>
<dbReference type="GO" id="GO:0050839">
    <property type="term" value="F:cell adhesion molecule binding"/>
    <property type="evidence" value="ECO:0007669"/>
    <property type="project" value="TreeGrafter"/>
</dbReference>
<feature type="signal peptide" evidence="7">
    <location>
        <begin position="1"/>
        <end position="17"/>
    </location>
</feature>